<sequence length="104" mass="12306">MNKHTIYYNLSGEKPGMYKYRRGISDQDTVLLTHTTNEKLKINLSELMEREVVFDRDLGKEDWLEVSKKKVYMLLKENYLVNGSTALDHEFTLEEINIYLEEGK</sequence>
<reference evidence="2" key="1">
    <citation type="journal article" date="2019" name="Int. J. Syst. Evol. Microbiol.">
        <title>The Global Catalogue of Microorganisms (GCM) 10K type strain sequencing project: providing services to taxonomists for standard genome sequencing and annotation.</title>
        <authorList>
            <consortium name="The Broad Institute Genomics Platform"/>
            <consortium name="The Broad Institute Genome Sequencing Center for Infectious Disease"/>
            <person name="Wu L."/>
            <person name="Ma J."/>
        </authorList>
    </citation>
    <scope>NUCLEOTIDE SEQUENCE [LARGE SCALE GENOMIC DNA]</scope>
    <source>
        <strain evidence="2">CGMCC 1.15407</strain>
    </source>
</reference>
<dbReference type="RefSeq" id="WP_137401243.1">
    <property type="nucleotide sequence ID" value="NZ_BMIU01000011.1"/>
</dbReference>
<dbReference type="EMBL" id="BMIU01000011">
    <property type="protein sequence ID" value="GGF35639.1"/>
    <property type="molecule type" value="Genomic_DNA"/>
</dbReference>
<name>A0ABQ1V4Q0_9BACT</name>
<dbReference type="Proteomes" id="UP000647339">
    <property type="component" value="Unassembled WGS sequence"/>
</dbReference>
<comment type="caution">
    <text evidence="1">The sequence shown here is derived from an EMBL/GenBank/DDBJ whole genome shotgun (WGS) entry which is preliminary data.</text>
</comment>
<organism evidence="1 2">
    <name type="scientific">Echinicola rosea</name>
    <dbReference type="NCBI Taxonomy" id="1807691"/>
    <lineage>
        <taxon>Bacteria</taxon>
        <taxon>Pseudomonadati</taxon>
        <taxon>Bacteroidota</taxon>
        <taxon>Cytophagia</taxon>
        <taxon>Cytophagales</taxon>
        <taxon>Cyclobacteriaceae</taxon>
        <taxon>Echinicola</taxon>
    </lineage>
</organism>
<gene>
    <name evidence="1" type="ORF">GCM10011339_25000</name>
</gene>
<accession>A0ABQ1V4Q0</accession>
<protein>
    <submittedName>
        <fullName evidence="1">Uncharacterized protein</fullName>
    </submittedName>
</protein>
<keyword evidence="2" id="KW-1185">Reference proteome</keyword>
<proteinExistence type="predicted"/>
<evidence type="ECO:0000313" key="1">
    <source>
        <dbReference type="EMBL" id="GGF35639.1"/>
    </source>
</evidence>
<evidence type="ECO:0000313" key="2">
    <source>
        <dbReference type="Proteomes" id="UP000647339"/>
    </source>
</evidence>